<protein>
    <submittedName>
        <fullName evidence="1">Uncharacterized protein</fullName>
    </submittedName>
</protein>
<proteinExistence type="predicted"/>
<gene>
    <name evidence="1" type="ORF">V2H45_20605</name>
</gene>
<keyword evidence="2" id="KW-1185">Reference proteome</keyword>
<accession>A0AAW9PVW0</accession>
<evidence type="ECO:0000313" key="2">
    <source>
        <dbReference type="Proteomes" id="UP001333818"/>
    </source>
</evidence>
<name>A0AAW9PVW0_9CYAN</name>
<dbReference type="AlphaFoldDB" id="A0AAW9PVW0"/>
<evidence type="ECO:0000313" key="1">
    <source>
        <dbReference type="EMBL" id="MEE3719150.1"/>
    </source>
</evidence>
<sequence>MSRPAPKFTINLAEGSVSIGSFSAEAARELQAQLNQLMERLKLVSAKPSAEQSGTKVKAAPQPPLEYRHIGEVFLEVFCNPNIWATPFAAKVLITVRDERIRITTEASLNRLLEDVSQYLEAVEG</sequence>
<dbReference type="EMBL" id="JAZBJZ010000115">
    <property type="protein sequence ID" value="MEE3719150.1"/>
    <property type="molecule type" value="Genomic_DNA"/>
</dbReference>
<organism evidence="1 2">
    <name type="scientific">Tumidithrix elongata BACA0141</name>
    <dbReference type="NCBI Taxonomy" id="2716417"/>
    <lineage>
        <taxon>Bacteria</taxon>
        <taxon>Bacillati</taxon>
        <taxon>Cyanobacteriota</taxon>
        <taxon>Cyanophyceae</taxon>
        <taxon>Pseudanabaenales</taxon>
        <taxon>Pseudanabaenaceae</taxon>
        <taxon>Tumidithrix</taxon>
        <taxon>Tumidithrix elongata</taxon>
    </lineage>
</organism>
<comment type="caution">
    <text evidence="1">The sequence shown here is derived from an EMBL/GenBank/DDBJ whole genome shotgun (WGS) entry which is preliminary data.</text>
</comment>
<dbReference type="RefSeq" id="WP_330485587.1">
    <property type="nucleotide sequence ID" value="NZ_JAZBJZ010000115.1"/>
</dbReference>
<dbReference type="Proteomes" id="UP001333818">
    <property type="component" value="Unassembled WGS sequence"/>
</dbReference>
<reference evidence="1" key="1">
    <citation type="submission" date="2024-01" db="EMBL/GenBank/DDBJ databases">
        <title>Bank of Algae and Cyanobacteria of the Azores (BACA) strain genomes.</title>
        <authorList>
            <person name="Luz R."/>
            <person name="Cordeiro R."/>
            <person name="Fonseca A."/>
            <person name="Goncalves V."/>
        </authorList>
    </citation>
    <scope>NUCLEOTIDE SEQUENCE</scope>
    <source>
        <strain evidence="1">BACA0141</strain>
    </source>
</reference>